<dbReference type="GO" id="GO:0046872">
    <property type="term" value="F:metal ion binding"/>
    <property type="evidence" value="ECO:0007669"/>
    <property type="project" value="UniProtKB-KW"/>
</dbReference>
<organism evidence="7 8">
    <name type="scientific">Candidatus Acutalibacter pullistercoris</name>
    <dbReference type="NCBI Taxonomy" id="2838418"/>
    <lineage>
        <taxon>Bacteria</taxon>
        <taxon>Bacillati</taxon>
        <taxon>Bacillota</taxon>
        <taxon>Clostridia</taxon>
        <taxon>Eubacteriales</taxon>
        <taxon>Acutalibacteraceae</taxon>
        <taxon>Acutalibacter</taxon>
    </lineage>
</organism>
<keyword evidence="4 5" id="KW-0411">Iron-sulfur</keyword>
<reference evidence="7" key="2">
    <citation type="submission" date="2021-04" db="EMBL/GenBank/DDBJ databases">
        <authorList>
            <person name="Gilroy R."/>
        </authorList>
    </citation>
    <scope>NUCLEOTIDE SEQUENCE</scope>
    <source>
        <strain evidence="7">1282</strain>
    </source>
</reference>
<dbReference type="SFLD" id="SFLDS00029">
    <property type="entry name" value="Radical_SAM"/>
    <property type="match status" value="1"/>
</dbReference>
<evidence type="ECO:0000256" key="2">
    <source>
        <dbReference type="ARBA" id="ARBA00022723"/>
    </source>
</evidence>
<evidence type="ECO:0000256" key="5">
    <source>
        <dbReference type="PIRSR" id="PIRSR004869-50"/>
    </source>
</evidence>
<evidence type="ECO:0000256" key="1">
    <source>
        <dbReference type="ARBA" id="ARBA00022691"/>
    </source>
</evidence>
<evidence type="ECO:0000259" key="6">
    <source>
        <dbReference type="Pfam" id="PF04055"/>
    </source>
</evidence>
<proteinExistence type="predicted"/>
<dbReference type="GO" id="GO:0003824">
    <property type="term" value="F:catalytic activity"/>
    <property type="evidence" value="ECO:0007669"/>
    <property type="project" value="InterPro"/>
</dbReference>
<name>A0A9D1YCJ7_9FIRM</name>
<evidence type="ECO:0000256" key="4">
    <source>
        <dbReference type="ARBA" id="ARBA00023014"/>
    </source>
</evidence>
<dbReference type="InterPro" id="IPR040085">
    <property type="entry name" value="MJ0674-like"/>
</dbReference>
<dbReference type="InterPro" id="IPR058240">
    <property type="entry name" value="rSAM_sf"/>
</dbReference>
<dbReference type="InterPro" id="IPR013785">
    <property type="entry name" value="Aldolase_TIM"/>
</dbReference>
<dbReference type="Pfam" id="PF04055">
    <property type="entry name" value="Radical_SAM"/>
    <property type="match status" value="1"/>
</dbReference>
<dbReference type="SFLD" id="SFLDG01099">
    <property type="entry name" value="Uncharacterised_Radical_SAM_Su"/>
    <property type="match status" value="1"/>
</dbReference>
<dbReference type="Gene3D" id="3.20.20.70">
    <property type="entry name" value="Aldolase class I"/>
    <property type="match status" value="1"/>
</dbReference>
<dbReference type="SUPFAM" id="SSF102114">
    <property type="entry name" value="Radical SAM enzymes"/>
    <property type="match status" value="1"/>
</dbReference>
<accession>A0A9D1YCJ7</accession>
<dbReference type="EMBL" id="DXDU01000068">
    <property type="protein sequence ID" value="HIY26385.1"/>
    <property type="molecule type" value="Genomic_DNA"/>
</dbReference>
<keyword evidence="1 5" id="KW-0949">S-adenosyl-L-methionine</keyword>
<comment type="cofactor">
    <cofactor evidence="5">
        <name>[4Fe-4S] cluster</name>
        <dbReference type="ChEBI" id="CHEBI:49883"/>
    </cofactor>
    <text evidence="5">Binds 1 [4Fe-4S] cluster. The cluster is coordinated with 3 cysteines and an exchangeable S-adenosyl-L-methionine.</text>
</comment>
<sequence length="299" mass="32833">MPRCRLCPRNCGVPRGDTGEGVCKSGEKARVARAALHFWEEPPISGKAGSGAVFFTGCSLGCVYCQNYEISAGENRGREVTPEELSALFQNLVDQGAQNINLVTAGHFLPQVRQALLLRKPPVPVVYNSSGYEKREAVKSLQGLVDIYLPDLKYGEEALARDLSHAPDYVDTALAAIGEMVEQAGPPQYDGEGRMVKGVLIRHLVLPGHTRNSMAVLRLIRQRFPGIPVSLMAQYTPWGLAAQPGGVPGYPELSRSLTRREWDKVQEELFSLGLEGFVQSRKAKGSQYIPDFHQFDGPR</sequence>
<dbReference type="PANTHER" id="PTHR43075:SF1">
    <property type="entry name" value="FORMATE LYASE ACTIVATING ENZYME, PUTATIVE (AFU_ORTHOLOGUE AFUA_2G15630)-RELATED"/>
    <property type="match status" value="1"/>
</dbReference>
<keyword evidence="2 5" id="KW-0479">Metal-binding</keyword>
<comment type="caution">
    <text evidence="7">The sequence shown here is derived from an EMBL/GenBank/DDBJ whole genome shotgun (WGS) entry which is preliminary data.</text>
</comment>
<evidence type="ECO:0000256" key="3">
    <source>
        <dbReference type="ARBA" id="ARBA00023004"/>
    </source>
</evidence>
<dbReference type="InterPro" id="IPR016431">
    <property type="entry name" value="Pyrv-formate_lyase-activ_prd"/>
</dbReference>
<feature type="binding site" evidence="5">
    <location>
        <position position="65"/>
    </location>
    <ligand>
        <name>[4Fe-4S] cluster</name>
        <dbReference type="ChEBI" id="CHEBI:49883"/>
        <note>4Fe-4S-S-AdoMet</note>
    </ligand>
</feature>
<dbReference type="Proteomes" id="UP000823915">
    <property type="component" value="Unassembled WGS sequence"/>
</dbReference>
<dbReference type="AlphaFoldDB" id="A0A9D1YCJ7"/>
<evidence type="ECO:0000313" key="8">
    <source>
        <dbReference type="Proteomes" id="UP000823915"/>
    </source>
</evidence>
<feature type="binding site" evidence="5">
    <location>
        <position position="62"/>
    </location>
    <ligand>
        <name>[4Fe-4S] cluster</name>
        <dbReference type="ChEBI" id="CHEBI:49883"/>
        <note>4Fe-4S-S-AdoMet</note>
    </ligand>
</feature>
<dbReference type="PIRSF" id="PIRSF004869">
    <property type="entry name" value="PflX_prd"/>
    <property type="match status" value="1"/>
</dbReference>
<keyword evidence="3 5" id="KW-0408">Iron</keyword>
<dbReference type="GO" id="GO:0051536">
    <property type="term" value="F:iron-sulfur cluster binding"/>
    <property type="evidence" value="ECO:0007669"/>
    <property type="project" value="UniProtKB-KW"/>
</dbReference>
<dbReference type="InterPro" id="IPR007197">
    <property type="entry name" value="rSAM"/>
</dbReference>
<gene>
    <name evidence="7" type="ORF">H9838_04325</name>
</gene>
<dbReference type="PANTHER" id="PTHR43075">
    <property type="entry name" value="FORMATE LYASE ACTIVATING ENZYME, PUTATIVE (AFU_ORTHOLOGUE AFUA_2G15630)-RELATED"/>
    <property type="match status" value="1"/>
</dbReference>
<feature type="binding site" evidence="5">
    <location>
        <position position="58"/>
    </location>
    <ligand>
        <name>[4Fe-4S] cluster</name>
        <dbReference type="ChEBI" id="CHEBI:49883"/>
        <note>4Fe-4S-S-AdoMet</note>
    </ligand>
</feature>
<feature type="domain" description="Radical SAM core" evidence="6">
    <location>
        <begin position="54"/>
        <end position="214"/>
    </location>
</feature>
<evidence type="ECO:0000313" key="7">
    <source>
        <dbReference type="EMBL" id="HIY26385.1"/>
    </source>
</evidence>
<reference evidence="7" key="1">
    <citation type="journal article" date="2021" name="PeerJ">
        <title>Extensive microbial diversity within the chicken gut microbiome revealed by metagenomics and culture.</title>
        <authorList>
            <person name="Gilroy R."/>
            <person name="Ravi A."/>
            <person name="Getino M."/>
            <person name="Pursley I."/>
            <person name="Horton D.L."/>
            <person name="Alikhan N.F."/>
            <person name="Baker D."/>
            <person name="Gharbi K."/>
            <person name="Hall N."/>
            <person name="Watson M."/>
            <person name="Adriaenssens E.M."/>
            <person name="Foster-Nyarko E."/>
            <person name="Jarju S."/>
            <person name="Secka A."/>
            <person name="Antonio M."/>
            <person name="Oren A."/>
            <person name="Chaudhuri R.R."/>
            <person name="La Ragione R."/>
            <person name="Hildebrand F."/>
            <person name="Pallen M.J."/>
        </authorList>
    </citation>
    <scope>NUCLEOTIDE SEQUENCE</scope>
    <source>
        <strain evidence="7">1282</strain>
    </source>
</reference>
<protein>
    <submittedName>
        <fullName evidence="7">Radical SAM protein</fullName>
    </submittedName>
</protein>